<reference evidence="1" key="2">
    <citation type="journal article" date="2015" name="Fish Shellfish Immunol.">
        <title>Early steps in the European eel (Anguilla anguilla)-Vibrio vulnificus interaction in the gills: Role of the RtxA13 toxin.</title>
        <authorList>
            <person name="Callol A."/>
            <person name="Pajuelo D."/>
            <person name="Ebbesson L."/>
            <person name="Teles M."/>
            <person name="MacKenzie S."/>
            <person name="Amaro C."/>
        </authorList>
    </citation>
    <scope>NUCLEOTIDE SEQUENCE</scope>
</reference>
<organism evidence="1">
    <name type="scientific">Anguilla anguilla</name>
    <name type="common">European freshwater eel</name>
    <name type="synonym">Muraena anguilla</name>
    <dbReference type="NCBI Taxonomy" id="7936"/>
    <lineage>
        <taxon>Eukaryota</taxon>
        <taxon>Metazoa</taxon>
        <taxon>Chordata</taxon>
        <taxon>Craniata</taxon>
        <taxon>Vertebrata</taxon>
        <taxon>Euteleostomi</taxon>
        <taxon>Actinopterygii</taxon>
        <taxon>Neopterygii</taxon>
        <taxon>Teleostei</taxon>
        <taxon>Anguilliformes</taxon>
        <taxon>Anguillidae</taxon>
        <taxon>Anguilla</taxon>
    </lineage>
</organism>
<dbReference type="EMBL" id="GBXM01106899">
    <property type="protein sequence ID" value="JAH01678.1"/>
    <property type="molecule type" value="Transcribed_RNA"/>
</dbReference>
<protein>
    <submittedName>
        <fullName evidence="1">Uncharacterized protein</fullName>
    </submittedName>
</protein>
<sequence>MSLRAPRWLHPPGKGSYSEWGTQLLEG</sequence>
<accession>A0A0E9Q7U3</accession>
<dbReference type="EMBL" id="GBXM01096389">
    <property type="protein sequence ID" value="JAH12188.1"/>
    <property type="molecule type" value="Transcribed_RNA"/>
</dbReference>
<evidence type="ECO:0000313" key="1">
    <source>
        <dbReference type="EMBL" id="JAH12188.1"/>
    </source>
</evidence>
<name>A0A0E9Q7U3_ANGAN</name>
<proteinExistence type="predicted"/>
<reference evidence="1" key="1">
    <citation type="submission" date="2014-11" db="EMBL/GenBank/DDBJ databases">
        <authorList>
            <person name="Amaro Gonzalez C."/>
        </authorList>
    </citation>
    <scope>NUCLEOTIDE SEQUENCE</scope>
</reference>
<dbReference type="AlphaFoldDB" id="A0A0E9Q7U3"/>